<dbReference type="Proteomes" id="UP000095286">
    <property type="component" value="Unplaced"/>
</dbReference>
<accession>A0AC35TRT2</accession>
<protein>
    <submittedName>
        <fullName evidence="2">ZP domain-containing protein</fullName>
    </submittedName>
</protein>
<sequence length="390" mass="43383">MKYSVFVCLLILVIGEVSCIKLIDTSVSCDQKNFVFNVHFDEFFGGLIYSENGYPNCVYVNGSIQAKDTYTIKIPLKGCASSKNGEGNLENAVIIQQNFKFLQKSDKKYLLTCIPSEPPKEQENFITVNFGGVKVDSSNTEQEVIKAPLPSNPISIKPPNVKYTVQILNGHDTNASILRGPLNIGDDITYVMRLENASIETHIGRCWATDSSSEMELSDKNGCTLQHKGDVWHDFERKKEGGSVLFVNKIKAWSFPTSNEVNIFCNLRICMSGSCSNTACDKTGKNNSTKRVRREKLLPNQLQSEIEGVETVKAELRFKRQTVSSKTTKNPQLVGGTDNNLPTDEPILCLHSLHIFIIIMAFVIFLLIGIIAMFCILNSTPGSRVKSLFS</sequence>
<dbReference type="WBParaSite" id="RSKR_0000342900.1">
    <property type="protein sequence ID" value="RSKR_0000342900.1"/>
    <property type="gene ID" value="RSKR_0000342900"/>
</dbReference>
<organism evidence="1 2">
    <name type="scientific">Rhabditophanes sp. KR3021</name>
    <dbReference type="NCBI Taxonomy" id="114890"/>
    <lineage>
        <taxon>Eukaryota</taxon>
        <taxon>Metazoa</taxon>
        <taxon>Ecdysozoa</taxon>
        <taxon>Nematoda</taxon>
        <taxon>Chromadorea</taxon>
        <taxon>Rhabditida</taxon>
        <taxon>Tylenchina</taxon>
        <taxon>Panagrolaimomorpha</taxon>
        <taxon>Strongyloidoidea</taxon>
        <taxon>Alloionematidae</taxon>
        <taxon>Rhabditophanes</taxon>
    </lineage>
</organism>
<evidence type="ECO:0000313" key="1">
    <source>
        <dbReference type="Proteomes" id="UP000095286"/>
    </source>
</evidence>
<evidence type="ECO:0000313" key="2">
    <source>
        <dbReference type="WBParaSite" id="RSKR_0000342900.1"/>
    </source>
</evidence>
<reference evidence="2" key="1">
    <citation type="submission" date="2016-11" db="UniProtKB">
        <authorList>
            <consortium name="WormBaseParasite"/>
        </authorList>
    </citation>
    <scope>IDENTIFICATION</scope>
    <source>
        <strain evidence="2">KR3021</strain>
    </source>
</reference>
<name>A0AC35TRT2_9BILA</name>
<proteinExistence type="predicted"/>